<dbReference type="EMBL" id="CAAALY010277277">
    <property type="protein sequence ID" value="VEL42882.1"/>
    <property type="molecule type" value="Genomic_DNA"/>
</dbReference>
<name>A0A448XR93_9PLAT</name>
<dbReference type="InterPro" id="IPR045864">
    <property type="entry name" value="aa-tRNA-synth_II/BPL/LPL"/>
</dbReference>
<keyword evidence="2" id="KW-1185">Reference proteome</keyword>
<dbReference type="SUPFAM" id="SSF55681">
    <property type="entry name" value="Class II aaRS and biotin synthetases"/>
    <property type="match status" value="1"/>
</dbReference>
<evidence type="ECO:0000313" key="2">
    <source>
        <dbReference type="Proteomes" id="UP000784294"/>
    </source>
</evidence>
<protein>
    <submittedName>
        <fullName evidence="1">Uncharacterized protein</fullName>
    </submittedName>
</protein>
<proteinExistence type="predicted"/>
<accession>A0A448XR93</accession>
<comment type="caution">
    <text evidence="1">The sequence shown here is derived from an EMBL/GenBank/DDBJ whole genome shotgun (WGS) entry which is preliminary data.</text>
</comment>
<dbReference type="Gene3D" id="3.30.930.10">
    <property type="entry name" value="Bira Bifunctional Protein, Domain 2"/>
    <property type="match status" value="1"/>
</dbReference>
<dbReference type="OrthoDB" id="10264585at2759"/>
<organism evidence="1 2">
    <name type="scientific">Protopolystoma xenopodis</name>
    <dbReference type="NCBI Taxonomy" id="117903"/>
    <lineage>
        <taxon>Eukaryota</taxon>
        <taxon>Metazoa</taxon>
        <taxon>Spiralia</taxon>
        <taxon>Lophotrochozoa</taxon>
        <taxon>Platyhelminthes</taxon>
        <taxon>Monogenea</taxon>
        <taxon>Polyopisthocotylea</taxon>
        <taxon>Polystomatidea</taxon>
        <taxon>Polystomatidae</taxon>
        <taxon>Protopolystoma</taxon>
    </lineage>
</organism>
<reference evidence="1" key="1">
    <citation type="submission" date="2018-11" db="EMBL/GenBank/DDBJ databases">
        <authorList>
            <consortium name="Pathogen Informatics"/>
        </authorList>
    </citation>
    <scope>NUCLEOTIDE SEQUENCE</scope>
</reference>
<dbReference type="AlphaFoldDB" id="A0A448XR93"/>
<dbReference type="Proteomes" id="UP000784294">
    <property type="component" value="Unassembled WGS sequence"/>
</dbReference>
<sequence length="163" mass="18433">MVYEICTDGIPRLCLSGTSEIALAGLCANRVLPDAMFPVLSESHFSHSFSACKNQASANEANNQGVSLEHAGIDEGFNTIGKTTDRGPFECLKSFIRRKAIGLCASSRCFREEISHQSQPLYRVHQFTKVRTYSIVLTYMSAYFRMHVRLYLFLYSCLYLMTY</sequence>
<evidence type="ECO:0000313" key="1">
    <source>
        <dbReference type="EMBL" id="VEL42882.1"/>
    </source>
</evidence>
<gene>
    <name evidence="1" type="ORF">PXEA_LOCUS36322</name>
</gene>